<evidence type="ECO:0000256" key="7">
    <source>
        <dbReference type="ARBA" id="ARBA00023136"/>
    </source>
</evidence>
<keyword evidence="6" id="KW-0626">Porin</keyword>
<feature type="chain" id="PRO_5003557465" evidence="11">
    <location>
        <begin position="24"/>
        <end position="460"/>
    </location>
</feature>
<dbReference type="EMBL" id="CM001403">
    <property type="protein sequence ID" value="EHQ28630.1"/>
    <property type="molecule type" value="Genomic_DNA"/>
</dbReference>
<sequence>MKLNFKKTSLLLSSLMAGGALFAQTPDSTQTKNYVEPFSPGSAFRTWSIGINGGVLTPFTIFNGKQDFASPHEQIGYGGFIKKQILPSFGLQADFLKGKLGGGIAAIDPVTGTSPYSKYSTDLNWSAALSANFTLANINWRHNKGFIQPYLTLGGGAIAYKPTVYNAATGASTTFKPSDKSNYTEFFIPVGAGLKFNVAPGVNIDLGYQVNFVNADNVDGYSTGSTNDKFSYGHVGLEFALGKRSKPQLATHNPVSSMRYEYLAKVRTLQSEVDAQKAENDRLRSDLNTTNANLAATNAKLTQDSDGDGVPDLFDKCPNTPSGVKVDGAGCPLPKAENVKVYITEEDKRVVKDAIANLEFDLGKATIRAHSLPSLDKVAELLVNKNFSLKLAGHTDNSGSAALNMRLSKERAEAIKTYLVSKGANASRIEATGYGMNQPIASNKTAAGRQQNRRVEFTLY</sequence>
<keyword evidence="10" id="KW-0175">Coiled coil</keyword>
<evidence type="ECO:0000256" key="2">
    <source>
        <dbReference type="ARBA" id="ARBA00022448"/>
    </source>
</evidence>
<dbReference type="PRINTS" id="PR01021">
    <property type="entry name" value="OMPADOMAIN"/>
</dbReference>
<dbReference type="OrthoDB" id="1522982at2"/>
<dbReference type="eggNOG" id="COG2885">
    <property type="taxonomic scope" value="Bacteria"/>
</dbReference>
<dbReference type="PROSITE" id="PS51123">
    <property type="entry name" value="OMPA_2"/>
    <property type="match status" value="1"/>
</dbReference>
<comment type="subcellular location">
    <subcellularLocation>
        <location evidence="1">Cell outer membrane</location>
        <topology evidence="1">Multi-pass membrane protein</topology>
    </subcellularLocation>
</comment>
<dbReference type="InterPro" id="IPR006664">
    <property type="entry name" value="OMP_bac"/>
</dbReference>
<feature type="signal peptide" evidence="11">
    <location>
        <begin position="1"/>
        <end position="23"/>
    </location>
</feature>
<dbReference type="AlphaFoldDB" id="H1Y587"/>
<dbReference type="InterPro" id="IPR006665">
    <property type="entry name" value="OmpA-like"/>
</dbReference>
<dbReference type="GO" id="GO:0009279">
    <property type="term" value="C:cell outer membrane"/>
    <property type="evidence" value="ECO:0007669"/>
    <property type="project" value="UniProtKB-SubCell"/>
</dbReference>
<feature type="domain" description="OmpA-like" evidence="12">
    <location>
        <begin position="347"/>
        <end position="460"/>
    </location>
</feature>
<reference evidence="13" key="1">
    <citation type="submission" date="2011-09" db="EMBL/GenBank/DDBJ databases">
        <title>The permanent draft genome of Mucilaginibacter paludis DSM 18603.</title>
        <authorList>
            <consortium name="US DOE Joint Genome Institute (JGI-PGF)"/>
            <person name="Lucas S."/>
            <person name="Han J."/>
            <person name="Lapidus A."/>
            <person name="Bruce D."/>
            <person name="Goodwin L."/>
            <person name="Pitluck S."/>
            <person name="Peters L."/>
            <person name="Kyrpides N."/>
            <person name="Mavromatis K."/>
            <person name="Ivanova N."/>
            <person name="Mikhailova N."/>
            <person name="Held B."/>
            <person name="Detter J.C."/>
            <person name="Tapia R."/>
            <person name="Han C."/>
            <person name="Land M."/>
            <person name="Hauser L."/>
            <person name="Markowitz V."/>
            <person name="Cheng J.-F."/>
            <person name="Hugenholtz P."/>
            <person name="Woyke T."/>
            <person name="Wu D."/>
            <person name="Tindall B."/>
            <person name="Brambilla E."/>
            <person name="Klenk H.-P."/>
            <person name="Eisen J.A."/>
        </authorList>
    </citation>
    <scope>NUCLEOTIDE SEQUENCE [LARGE SCALE GENOMIC DNA]</scope>
    <source>
        <strain evidence="13">DSM 18603</strain>
    </source>
</reference>
<keyword evidence="7 9" id="KW-0472">Membrane</keyword>
<evidence type="ECO:0000256" key="8">
    <source>
        <dbReference type="ARBA" id="ARBA00023237"/>
    </source>
</evidence>
<evidence type="ECO:0000256" key="11">
    <source>
        <dbReference type="SAM" id="SignalP"/>
    </source>
</evidence>
<evidence type="ECO:0000259" key="12">
    <source>
        <dbReference type="PROSITE" id="PS51123"/>
    </source>
</evidence>
<dbReference type="GO" id="GO:0015288">
    <property type="term" value="F:porin activity"/>
    <property type="evidence" value="ECO:0007669"/>
    <property type="project" value="UniProtKB-KW"/>
</dbReference>
<dbReference type="GO" id="GO:0006811">
    <property type="term" value="P:monoatomic ion transport"/>
    <property type="evidence" value="ECO:0007669"/>
    <property type="project" value="UniProtKB-KW"/>
</dbReference>
<protein>
    <submittedName>
        <fullName evidence="13">OmpA/MotB domain protein</fullName>
    </submittedName>
</protein>
<evidence type="ECO:0000256" key="5">
    <source>
        <dbReference type="ARBA" id="ARBA00023065"/>
    </source>
</evidence>
<evidence type="ECO:0000256" key="6">
    <source>
        <dbReference type="ARBA" id="ARBA00023114"/>
    </source>
</evidence>
<feature type="coiled-coil region" evidence="10">
    <location>
        <begin position="266"/>
        <end position="300"/>
    </location>
</feature>
<dbReference type="InterPro" id="IPR011250">
    <property type="entry name" value="OMP/PagP_B-barrel"/>
</dbReference>
<accession>H1Y587</accession>
<dbReference type="RefSeq" id="WP_008509505.1">
    <property type="nucleotide sequence ID" value="NZ_CM001403.1"/>
</dbReference>
<dbReference type="Gene3D" id="2.40.160.20">
    <property type="match status" value="1"/>
</dbReference>
<dbReference type="SUPFAM" id="SSF56925">
    <property type="entry name" value="OMPA-like"/>
    <property type="match status" value="1"/>
</dbReference>
<dbReference type="CDD" id="cd07185">
    <property type="entry name" value="OmpA_C-like"/>
    <property type="match status" value="1"/>
</dbReference>
<dbReference type="Gene3D" id="3.30.1330.60">
    <property type="entry name" value="OmpA-like domain"/>
    <property type="match status" value="1"/>
</dbReference>
<keyword evidence="4" id="KW-0812">Transmembrane</keyword>
<dbReference type="Pfam" id="PF00691">
    <property type="entry name" value="OmpA"/>
    <property type="match status" value="1"/>
</dbReference>
<evidence type="ECO:0000313" key="14">
    <source>
        <dbReference type="Proteomes" id="UP000002774"/>
    </source>
</evidence>
<dbReference type="STRING" id="714943.Mucpa_4540"/>
<evidence type="ECO:0000256" key="9">
    <source>
        <dbReference type="PROSITE-ProRule" id="PRU00473"/>
    </source>
</evidence>
<dbReference type="SUPFAM" id="SSF103647">
    <property type="entry name" value="TSP type-3 repeat"/>
    <property type="match status" value="1"/>
</dbReference>
<dbReference type="InterPro" id="IPR036737">
    <property type="entry name" value="OmpA-like_sf"/>
</dbReference>
<dbReference type="Proteomes" id="UP000002774">
    <property type="component" value="Chromosome"/>
</dbReference>
<proteinExistence type="predicted"/>
<evidence type="ECO:0000256" key="3">
    <source>
        <dbReference type="ARBA" id="ARBA00022452"/>
    </source>
</evidence>
<dbReference type="eggNOG" id="COG3637">
    <property type="taxonomic scope" value="Bacteria"/>
</dbReference>
<keyword evidence="2" id="KW-0813">Transport</keyword>
<dbReference type="InterPro" id="IPR050330">
    <property type="entry name" value="Bact_OuterMem_StrucFunc"/>
</dbReference>
<dbReference type="GO" id="GO:0005509">
    <property type="term" value="F:calcium ion binding"/>
    <property type="evidence" value="ECO:0007669"/>
    <property type="project" value="InterPro"/>
</dbReference>
<dbReference type="InterPro" id="IPR028974">
    <property type="entry name" value="TSP_type-3_rpt"/>
</dbReference>
<keyword evidence="3" id="KW-1134">Transmembrane beta strand</keyword>
<keyword evidence="5" id="KW-0406">Ion transport</keyword>
<evidence type="ECO:0000256" key="10">
    <source>
        <dbReference type="SAM" id="Coils"/>
    </source>
</evidence>
<gene>
    <name evidence="13" type="ORF">Mucpa_4540</name>
</gene>
<dbReference type="GO" id="GO:0046930">
    <property type="term" value="C:pore complex"/>
    <property type="evidence" value="ECO:0007669"/>
    <property type="project" value="UniProtKB-KW"/>
</dbReference>
<organism evidence="13 14">
    <name type="scientific">Mucilaginibacter paludis DSM 18603</name>
    <dbReference type="NCBI Taxonomy" id="714943"/>
    <lineage>
        <taxon>Bacteria</taxon>
        <taxon>Pseudomonadati</taxon>
        <taxon>Bacteroidota</taxon>
        <taxon>Sphingobacteriia</taxon>
        <taxon>Sphingobacteriales</taxon>
        <taxon>Sphingobacteriaceae</taxon>
        <taxon>Mucilaginibacter</taxon>
    </lineage>
</organism>
<keyword evidence="11" id="KW-0732">Signal</keyword>
<keyword evidence="14" id="KW-1185">Reference proteome</keyword>
<dbReference type="HOGENOM" id="CLU_047401_0_0_10"/>
<dbReference type="SUPFAM" id="SSF103088">
    <property type="entry name" value="OmpA-like"/>
    <property type="match status" value="1"/>
</dbReference>
<dbReference type="PANTHER" id="PTHR30329:SF21">
    <property type="entry name" value="LIPOPROTEIN YIAD-RELATED"/>
    <property type="match status" value="1"/>
</dbReference>
<name>H1Y587_9SPHI</name>
<evidence type="ECO:0000256" key="4">
    <source>
        <dbReference type="ARBA" id="ARBA00022692"/>
    </source>
</evidence>
<keyword evidence="8" id="KW-0998">Cell outer membrane</keyword>
<dbReference type="PANTHER" id="PTHR30329">
    <property type="entry name" value="STATOR ELEMENT OF FLAGELLAR MOTOR COMPLEX"/>
    <property type="match status" value="1"/>
</dbReference>
<evidence type="ECO:0000256" key="1">
    <source>
        <dbReference type="ARBA" id="ARBA00004571"/>
    </source>
</evidence>
<evidence type="ECO:0000313" key="13">
    <source>
        <dbReference type="EMBL" id="EHQ28630.1"/>
    </source>
</evidence>